<dbReference type="Proteomes" id="UP000320404">
    <property type="component" value="Unassembled WGS sequence"/>
</dbReference>
<protein>
    <submittedName>
        <fullName evidence="6">Alpha/beta fold hydrolase</fullName>
    </submittedName>
</protein>
<evidence type="ECO:0000313" key="7">
    <source>
        <dbReference type="Proteomes" id="UP000320404"/>
    </source>
</evidence>
<proteinExistence type="inferred from homology"/>
<accession>A0A520S710</accession>
<dbReference type="PANTHER" id="PTHR10794">
    <property type="entry name" value="ABHYDROLASE DOMAIN-CONTAINING PROTEIN"/>
    <property type="match status" value="1"/>
</dbReference>
<evidence type="ECO:0000256" key="2">
    <source>
        <dbReference type="ARBA" id="ARBA00022487"/>
    </source>
</evidence>
<evidence type="ECO:0000259" key="5">
    <source>
        <dbReference type="Pfam" id="PF00561"/>
    </source>
</evidence>
<dbReference type="Gene3D" id="3.40.50.1820">
    <property type="entry name" value="alpha/beta hydrolase"/>
    <property type="match status" value="1"/>
</dbReference>
<feature type="active site" description="Charge relay system" evidence="4">
    <location>
        <position position="308"/>
    </location>
</feature>
<name>A0A520S710_9GAMM</name>
<sequence>MSSGASQHEFKPAWWLPEGHSQTIWRKFAGTPAVNHARERVELSDGDFIDIDWLTAEEPAKNSAQPLVFILHGLCGSSSSSYVLSLQTLLIENGFNSVVMNFRGCSGELNRKAQAYHSGVSHDLEEVLRNVISRHKPEAVSLVGYSLGANVLLKWLGEQHDHSKIDKAVAVSTPFTLGLCSREMLSGLSRIYGRYFTRRLLSDYLHKRKEFELQDKGPELEELLGLGDVSRVSNIWEFDDQITAPLHGFESANDYYERCSSIKFLPEISASTLLIQGYDDPLIPPGALPEADMVSESTVMELSSKGGHVGFVSAQSSNWLEHRILQFLRD</sequence>
<dbReference type="PANTHER" id="PTHR10794:SF94">
    <property type="entry name" value="ESTERASE YHET-RELATED"/>
    <property type="match status" value="1"/>
</dbReference>
<dbReference type="AlphaFoldDB" id="A0A520S710"/>
<dbReference type="InterPro" id="IPR000952">
    <property type="entry name" value="AB_hydrolase_4_CS"/>
</dbReference>
<feature type="active site" description="Charge relay system" evidence="4">
    <location>
        <position position="146"/>
    </location>
</feature>
<dbReference type="PIRSF" id="PIRSF005211">
    <property type="entry name" value="Ab_hydro_YheT"/>
    <property type="match status" value="1"/>
</dbReference>
<dbReference type="InterPro" id="IPR050960">
    <property type="entry name" value="AB_hydrolase_4_sf"/>
</dbReference>
<keyword evidence="2" id="KW-0719">Serine esterase</keyword>
<evidence type="ECO:0000256" key="1">
    <source>
        <dbReference type="ARBA" id="ARBA00010884"/>
    </source>
</evidence>
<dbReference type="Pfam" id="PF00561">
    <property type="entry name" value="Abhydrolase_1"/>
    <property type="match status" value="1"/>
</dbReference>
<evidence type="ECO:0000313" key="6">
    <source>
        <dbReference type="EMBL" id="RZO78234.1"/>
    </source>
</evidence>
<evidence type="ECO:0000256" key="3">
    <source>
        <dbReference type="ARBA" id="ARBA00022801"/>
    </source>
</evidence>
<gene>
    <name evidence="6" type="ORF">EVA69_00265</name>
</gene>
<feature type="active site" description="Charge relay system" evidence="4">
    <location>
        <position position="280"/>
    </location>
</feature>
<dbReference type="InterPro" id="IPR012020">
    <property type="entry name" value="ABHD4"/>
</dbReference>
<comment type="similarity">
    <text evidence="1">Belongs to the AB hydrolase superfamily. AB hydrolase 4 family.</text>
</comment>
<dbReference type="EMBL" id="SHAH01000002">
    <property type="protein sequence ID" value="RZO78234.1"/>
    <property type="molecule type" value="Genomic_DNA"/>
</dbReference>
<evidence type="ECO:0000256" key="4">
    <source>
        <dbReference type="PIRSR" id="PIRSR005211-1"/>
    </source>
</evidence>
<dbReference type="GO" id="GO:0034338">
    <property type="term" value="F:short-chain carboxylesterase activity"/>
    <property type="evidence" value="ECO:0007669"/>
    <property type="project" value="TreeGrafter"/>
</dbReference>
<organism evidence="6 7">
    <name type="scientific">OM182 bacterium</name>
    <dbReference type="NCBI Taxonomy" id="2510334"/>
    <lineage>
        <taxon>Bacteria</taxon>
        <taxon>Pseudomonadati</taxon>
        <taxon>Pseudomonadota</taxon>
        <taxon>Gammaproteobacteria</taxon>
        <taxon>OMG group</taxon>
        <taxon>OM182 clade</taxon>
    </lineage>
</organism>
<dbReference type="GO" id="GO:0047372">
    <property type="term" value="F:monoacylglycerol lipase activity"/>
    <property type="evidence" value="ECO:0007669"/>
    <property type="project" value="TreeGrafter"/>
</dbReference>
<feature type="domain" description="AB hydrolase-1" evidence="5">
    <location>
        <begin position="66"/>
        <end position="311"/>
    </location>
</feature>
<dbReference type="SUPFAM" id="SSF53474">
    <property type="entry name" value="alpha/beta-Hydrolases"/>
    <property type="match status" value="1"/>
</dbReference>
<comment type="caution">
    <text evidence="6">The sequence shown here is derived from an EMBL/GenBank/DDBJ whole genome shotgun (WGS) entry which is preliminary data.</text>
</comment>
<dbReference type="InterPro" id="IPR029058">
    <property type="entry name" value="AB_hydrolase_fold"/>
</dbReference>
<dbReference type="InterPro" id="IPR000073">
    <property type="entry name" value="AB_hydrolase_1"/>
</dbReference>
<dbReference type="PROSITE" id="PS01133">
    <property type="entry name" value="UPF0017"/>
    <property type="match status" value="1"/>
</dbReference>
<keyword evidence="3 6" id="KW-0378">Hydrolase</keyword>
<reference evidence="6 7" key="1">
    <citation type="submission" date="2019-02" db="EMBL/GenBank/DDBJ databases">
        <title>Prokaryotic population dynamics and viral predation in marine succession experiment using metagenomics: the confinement effect.</title>
        <authorList>
            <person name="Haro-Moreno J.M."/>
            <person name="Rodriguez-Valera F."/>
            <person name="Lopez-Perez M."/>
        </authorList>
    </citation>
    <scope>NUCLEOTIDE SEQUENCE [LARGE SCALE GENOMIC DNA]</scope>
    <source>
        <strain evidence="6">MED-G158</strain>
    </source>
</reference>